<dbReference type="PROSITE" id="PS50088">
    <property type="entry name" value="ANK_REPEAT"/>
    <property type="match status" value="2"/>
</dbReference>
<dbReference type="PANTHER" id="PTHR24198:SF165">
    <property type="entry name" value="ANKYRIN REPEAT-CONTAINING PROTEIN-RELATED"/>
    <property type="match status" value="1"/>
</dbReference>
<feature type="region of interest" description="Disordered" evidence="4">
    <location>
        <begin position="697"/>
        <end position="780"/>
    </location>
</feature>
<evidence type="ECO:0000256" key="2">
    <source>
        <dbReference type="ARBA" id="ARBA00023043"/>
    </source>
</evidence>
<name>A0ABP0NYB7_9DINO</name>
<dbReference type="SUPFAM" id="SSF48403">
    <property type="entry name" value="Ankyrin repeat"/>
    <property type="match status" value="1"/>
</dbReference>
<accession>A0ABP0NYB7</accession>
<evidence type="ECO:0000256" key="1">
    <source>
        <dbReference type="ARBA" id="ARBA00022737"/>
    </source>
</evidence>
<organism evidence="5 6">
    <name type="scientific">Durusdinium trenchii</name>
    <dbReference type="NCBI Taxonomy" id="1381693"/>
    <lineage>
        <taxon>Eukaryota</taxon>
        <taxon>Sar</taxon>
        <taxon>Alveolata</taxon>
        <taxon>Dinophyceae</taxon>
        <taxon>Suessiales</taxon>
        <taxon>Symbiodiniaceae</taxon>
        <taxon>Durusdinium</taxon>
    </lineage>
</organism>
<feature type="region of interest" description="Disordered" evidence="4">
    <location>
        <begin position="632"/>
        <end position="662"/>
    </location>
</feature>
<dbReference type="InterPro" id="IPR002110">
    <property type="entry name" value="Ankyrin_rpt"/>
</dbReference>
<evidence type="ECO:0000313" key="6">
    <source>
        <dbReference type="Proteomes" id="UP001642484"/>
    </source>
</evidence>
<sequence length="1299" mass="141373">MASTPRPRGPGGQSEWRVTKLRDGALVGAQQVLEEELAVGLQAISLHCVMLLGRAAHLSSEETHLCGPASAREAGWSKWWSSEIQDAAGGQIQTQPLVMCQEPVPVPKVIETAQGLQLAPAAEEFIRLEGHQWRTHWEQGRGSVYQIEHFGLRGEGVLVPDFVCLEKPLEGPSLWWGTEQREMSYLAKGLAQQAKRVEHAAKMCVADVIHHIRSSDSYTLLLPVARLSFKRLASPQSFSRASARRFPFYVDSVQTGARLELSVVPALKTRSGDPDLLDAEQLAEELGAELVPLSGRRGKLCVRRMGGPPLQLAALGAPLEELCQYINTNWVDALFAQPTTWARLFVHVRTSQSLEASLGHVPGCGVFTRQLHEPLCRACGEGTAVGSEQIEETLIPLCKSCAAFVKGSEGFFSKEKLAQYTSRPPQELQGAFDVQLDDTLKVLSSNITPSWRGIVPEDCAVLAAGGLLSLKPPRRGWPEDLEKQVHRQLGMVIGCEDEFLRITATSTEAETPNRMVAFVLIHPAVLQAGKEDPKEFIDPQMPLQWFRRLESELARMAKNQVLRVRWAKTEEDVAVPLLLISDEERVLLPCSLFLLKNDHPPVVTPTPTPATARRASSIPGDLGLALDQLRERLHSKEGGPDERRRSIEVQRRRSHQARRATVAELASGGLRLEELRRHSEALPRGGVHRASLALSPVAEPEGPEWPEEPAQTSSSSSSSASGSNEAEEAQTEAVQSAPSGGAAPALSDETPAEGPAKGSDDEGAGRAGRVSSAAEPVKKASWIQEVESKMQIEEPCQPAPPHTTSVAESPVQRAVLGFRPTTEQMAKRLCDLVLRGAVKAVENLLLRWHGSPLSILSRSPCGQSALDLSVKSCNYHMTFALLKHLPPELPENLVELLNGHNPVTGHSLLYAAVRFSNRHTQQVVRELVLRRADLNAPGSSPSPQSECALACCVRRADVALVEQLLAQQAAVDAWGDDGQTVLQIAVARGSEDILSSLLYGPVPCDPNLRDRYGRTALMMALQKDRRPPYSLVYQLLIASAEVETSDLEGRQPLSYAVGLGDSEPLRALLNRQADPNAVARPRADPKGRLLHAAAEARDEVLIRCLIEARADVTLEGKHGRSLLHLAVGLELSEDTLALILAHRGDPNASCGLRAGGETALRLAVQAPSGKGAELLLHARADVNGCNLAGCSALHAACVSGNSWTAQTLISFGADVASLEKRWRSTLAAGTAVPAAQVSSTKQPSIQTTIHPMHLASTWRRARWRPQQGRPRFFHTEEVKDFDPLFPFNLPPIQKLRKTR</sequence>
<evidence type="ECO:0000256" key="3">
    <source>
        <dbReference type="PROSITE-ProRule" id="PRU00023"/>
    </source>
</evidence>
<dbReference type="PANTHER" id="PTHR24198">
    <property type="entry name" value="ANKYRIN REPEAT AND PROTEIN KINASE DOMAIN-CONTAINING PROTEIN"/>
    <property type="match status" value="1"/>
</dbReference>
<keyword evidence="6" id="KW-1185">Reference proteome</keyword>
<feature type="compositionally biased region" description="Low complexity" evidence="4">
    <location>
        <begin position="736"/>
        <end position="745"/>
    </location>
</feature>
<dbReference type="InterPro" id="IPR036770">
    <property type="entry name" value="Ankyrin_rpt-contain_sf"/>
</dbReference>
<proteinExistence type="predicted"/>
<dbReference type="SMART" id="SM00248">
    <property type="entry name" value="ANK"/>
    <property type="match status" value="10"/>
</dbReference>
<comment type="caution">
    <text evidence="5">The sequence shown here is derived from an EMBL/GenBank/DDBJ whole genome shotgun (WGS) entry which is preliminary data.</text>
</comment>
<feature type="repeat" description="ANK" evidence="3">
    <location>
        <begin position="1188"/>
        <end position="1220"/>
    </location>
</feature>
<evidence type="ECO:0000256" key="4">
    <source>
        <dbReference type="SAM" id="MobiDB-lite"/>
    </source>
</evidence>
<feature type="repeat" description="ANK" evidence="3">
    <location>
        <begin position="1048"/>
        <end position="1080"/>
    </location>
</feature>
<reference evidence="5 6" key="1">
    <citation type="submission" date="2024-02" db="EMBL/GenBank/DDBJ databases">
        <authorList>
            <person name="Chen Y."/>
            <person name="Shah S."/>
            <person name="Dougan E. K."/>
            <person name="Thang M."/>
            <person name="Chan C."/>
        </authorList>
    </citation>
    <scope>NUCLEOTIDE SEQUENCE [LARGE SCALE GENOMIC DNA]</scope>
</reference>
<protein>
    <submittedName>
        <fullName evidence="5">Uncharacterized protein</fullName>
    </submittedName>
</protein>
<dbReference type="Pfam" id="PF12796">
    <property type="entry name" value="Ank_2"/>
    <property type="match status" value="1"/>
</dbReference>
<feature type="compositionally biased region" description="Basic and acidic residues" evidence="4">
    <location>
        <begin position="632"/>
        <end position="651"/>
    </location>
</feature>
<feature type="compositionally biased region" description="Low complexity" evidence="4">
    <location>
        <begin position="713"/>
        <end position="724"/>
    </location>
</feature>
<dbReference type="Gene3D" id="1.25.40.20">
    <property type="entry name" value="Ankyrin repeat-containing domain"/>
    <property type="match status" value="1"/>
</dbReference>
<dbReference type="EMBL" id="CAXAMN010022362">
    <property type="protein sequence ID" value="CAK9068786.1"/>
    <property type="molecule type" value="Genomic_DNA"/>
</dbReference>
<gene>
    <name evidence="5" type="ORF">CCMP2556_LOCUS33802</name>
</gene>
<keyword evidence="1" id="KW-0677">Repeat</keyword>
<dbReference type="PROSITE" id="PS50297">
    <property type="entry name" value="ANK_REP_REGION"/>
    <property type="match status" value="2"/>
</dbReference>
<evidence type="ECO:0000313" key="5">
    <source>
        <dbReference type="EMBL" id="CAK9068786.1"/>
    </source>
</evidence>
<keyword evidence="2 3" id="KW-0040">ANK repeat</keyword>
<dbReference type="Proteomes" id="UP001642484">
    <property type="component" value="Unassembled WGS sequence"/>
</dbReference>